<name>A0A919N766_9ACTN</name>
<feature type="domain" description="ABC3 transporter permease C-terminal" evidence="8">
    <location>
        <begin position="831"/>
        <end position="951"/>
    </location>
</feature>
<evidence type="ECO:0000256" key="7">
    <source>
        <dbReference type="SAM" id="Phobius"/>
    </source>
</evidence>
<dbReference type="AlphaFoldDB" id="A0A919N766"/>
<dbReference type="GO" id="GO:0005886">
    <property type="term" value="C:plasma membrane"/>
    <property type="evidence" value="ECO:0007669"/>
    <property type="project" value="UniProtKB-SubCell"/>
</dbReference>
<comment type="subcellular location">
    <subcellularLocation>
        <location evidence="1">Cell membrane</location>
        <topology evidence="1">Multi-pass membrane protein</topology>
    </subcellularLocation>
</comment>
<feature type="domain" description="ABC3 transporter permease C-terminal" evidence="8">
    <location>
        <begin position="286"/>
        <end position="365"/>
    </location>
</feature>
<evidence type="ECO:0000256" key="6">
    <source>
        <dbReference type="ARBA" id="ARBA00038076"/>
    </source>
</evidence>
<feature type="transmembrane region" description="Helical" evidence="7">
    <location>
        <begin position="325"/>
        <end position="343"/>
    </location>
</feature>
<keyword evidence="10" id="KW-1185">Reference proteome</keyword>
<dbReference type="Proteomes" id="UP000629619">
    <property type="component" value="Unassembled WGS sequence"/>
</dbReference>
<proteinExistence type="inferred from homology"/>
<keyword evidence="3 7" id="KW-0812">Transmembrane</keyword>
<accession>A0A919N766</accession>
<feature type="transmembrane region" description="Helical" evidence="7">
    <location>
        <begin position="496"/>
        <end position="516"/>
    </location>
</feature>
<dbReference type="GO" id="GO:0022857">
    <property type="term" value="F:transmembrane transporter activity"/>
    <property type="evidence" value="ECO:0007669"/>
    <property type="project" value="TreeGrafter"/>
</dbReference>
<dbReference type="EMBL" id="BOMW01000028">
    <property type="protein sequence ID" value="GIF05581.1"/>
    <property type="molecule type" value="Genomic_DNA"/>
</dbReference>
<feature type="transmembrane region" description="Helical" evidence="7">
    <location>
        <begin position="880"/>
        <end position="907"/>
    </location>
</feature>
<reference evidence="9" key="1">
    <citation type="submission" date="2021-01" db="EMBL/GenBank/DDBJ databases">
        <title>Whole genome shotgun sequence of Actinoplanes siamensis NBRC 109076.</title>
        <authorList>
            <person name="Komaki H."/>
            <person name="Tamura T."/>
        </authorList>
    </citation>
    <scope>NUCLEOTIDE SEQUENCE</scope>
    <source>
        <strain evidence="9">NBRC 109076</strain>
    </source>
</reference>
<comment type="similarity">
    <text evidence="6">Belongs to the ABC-4 integral membrane protein family.</text>
</comment>
<comment type="caution">
    <text evidence="9">The sequence shown here is derived from an EMBL/GenBank/DDBJ whole genome shotgun (WGS) entry which is preliminary data.</text>
</comment>
<dbReference type="InterPro" id="IPR050250">
    <property type="entry name" value="Macrolide_Exporter_MacB"/>
</dbReference>
<evidence type="ECO:0000313" key="9">
    <source>
        <dbReference type="EMBL" id="GIF05581.1"/>
    </source>
</evidence>
<evidence type="ECO:0000256" key="2">
    <source>
        <dbReference type="ARBA" id="ARBA00022475"/>
    </source>
</evidence>
<evidence type="ECO:0000313" key="10">
    <source>
        <dbReference type="Proteomes" id="UP000629619"/>
    </source>
</evidence>
<dbReference type="Pfam" id="PF02687">
    <property type="entry name" value="FtsX"/>
    <property type="match status" value="2"/>
</dbReference>
<evidence type="ECO:0000259" key="8">
    <source>
        <dbReference type="Pfam" id="PF02687"/>
    </source>
</evidence>
<evidence type="ECO:0000256" key="1">
    <source>
        <dbReference type="ARBA" id="ARBA00004651"/>
    </source>
</evidence>
<protein>
    <recommendedName>
        <fullName evidence="8">ABC3 transporter permease C-terminal domain-containing protein</fullName>
    </recommendedName>
</protein>
<evidence type="ECO:0000256" key="4">
    <source>
        <dbReference type="ARBA" id="ARBA00022989"/>
    </source>
</evidence>
<evidence type="ECO:0000256" key="3">
    <source>
        <dbReference type="ARBA" id="ARBA00022692"/>
    </source>
</evidence>
<sequence length="964" mass="97898">MALIIRRAAAARGLLAAAVAVMIAAMLLLTGLTAYAAVSAGEGLRAAVGAARPDERSVLVRGALDKDAQARDEAVRDAYAPARVSAARYGSGWAVRGAAGTAVPDSSGVVYASLVRLDGLDQHAELVSGAWPTGPRQVALAQPAATALGLSSGQVLRLEDRRTGKVLARTVAGVWRPRDPADPYWLLTPDVAAGHLPQTATYGPIVGTDPAFFVGASGGWLAEPDLADPTLDSIRRTAENAAATKASLPRTSGLGASATVNTGLPELADRLTRADLVRRSTLVTPMLLVVVLGGYALSLVAVLLAESRRSETALLRARGASRRQLAGLAGVEAAALVLPAALIGPPLAVALLGRRYSGVALDAGVWLVAALVALGGVLALTAPALRRGGTYVAETAGRKRLPMLRRAGLDLVVVAVAALAWLQLRQYSTPTGAGGLGIDPLLAAAPTLGVLTGAVLAIRLLPPVARLTAARLGRGRARAALLGTWQAGRRAHAGPMVMLALAVAAATVSWCLAATAQQSRADQAVQQVGADLRLVETGGIAPPGRGEQLAALPGVRAVAPAWRDSVPLIAGRDPAELIALDTTAAAGVVQARGDATGGPPGRLLATLSTAAGPPPATTLRAGRITSSGPARTTAVFVGGRRVDLGGTDAGKPLSFPAGGAGLLGFVVESTAQEPVRWRITGQGDDWRARDQGGPTVLPAPDGAYTFLGRLTVSGKEPPPPVPVAITKATRDALSNVTTLSVGGDSIRVVVVATVARVPGSTRATTILADRTALDNWLFWDLGAVRDAGEWWIGGHPEGVADLTGLQVLDRRELASGSDPLGDVARFALFGAALGAMLLAVAGIAADARATARHRAVELAVLHTLGAGPRLLASSLVVEQALLAGLGALAGLGVGLLVAAAMAPLLVLTPAAGRPIPDAVLQVLWGRTLGSAALLVVTALAVSAITAVSATRRLPASRLRLGEDR</sequence>
<keyword evidence="5 7" id="KW-0472">Membrane</keyword>
<feature type="transmembrane region" description="Helical" evidence="7">
    <location>
        <begin position="282"/>
        <end position="304"/>
    </location>
</feature>
<keyword evidence="2" id="KW-1003">Cell membrane</keyword>
<dbReference type="InterPro" id="IPR003838">
    <property type="entry name" value="ABC3_permease_C"/>
</dbReference>
<keyword evidence="4 7" id="KW-1133">Transmembrane helix</keyword>
<feature type="transmembrane region" description="Helical" evidence="7">
    <location>
        <begin position="826"/>
        <end position="845"/>
    </location>
</feature>
<dbReference type="PANTHER" id="PTHR30572:SF4">
    <property type="entry name" value="ABC TRANSPORTER PERMEASE YTRF"/>
    <property type="match status" value="1"/>
</dbReference>
<dbReference type="PANTHER" id="PTHR30572">
    <property type="entry name" value="MEMBRANE COMPONENT OF TRANSPORTER-RELATED"/>
    <property type="match status" value="1"/>
</dbReference>
<feature type="transmembrane region" description="Helical" evidence="7">
    <location>
        <begin position="927"/>
        <end position="949"/>
    </location>
</feature>
<feature type="transmembrane region" description="Helical" evidence="7">
    <location>
        <begin position="403"/>
        <end position="422"/>
    </location>
</feature>
<organism evidence="9 10">
    <name type="scientific">Actinoplanes siamensis</name>
    <dbReference type="NCBI Taxonomy" id="1223317"/>
    <lineage>
        <taxon>Bacteria</taxon>
        <taxon>Bacillati</taxon>
        <taxon>Actinomycetota</taxon>
        <taxon>Actinomycetes</taxon>
        <taxon>Micromonosporales</taxon>
        <taxon>Micromonosporaceae</taxon>
        <taxon>Actinoplanes</taxon>
    </lineage>
</organism>
<evidence type="ECO:0000256" key="5">
    <source>
        <dbReference type="ARBA" id="ARBA00023136"/>
    </source>
</evidence>
<dbReference type="RefSeq" id="WP_203680398.1">
    <property type="nucleotide sequence ID" value="NZ_BOMW01000028.1"/>
</dbReference>
<gene>
    <name evidence="9" type="ORF">Asi03nite_31190</name>
</gene>
<feature type="transmembrane region" description="Helical" evidence="7">
    <location>
        <begin position="363"/>
        <end position="382"/>
    </location>
</feature>
<feature type="transmembrane region" description="Helical" evidence="7">
    <location>
        <begin position="442"/>
        <end position="461"/>
    </location>
</feature>